<keyword evidence="9 11" id="KW-0472">Membrane</keyword>
<feature type="chain" id="PRO_5045429675" evidence="13">
    <location>
        <begin position="28"/>
        <end position="856"/>
    </location>
</feature>
<proteinExistence type="inferred from homology"/>
<dbReference type="SUPFAM" id="SSF56935">
    <property type="entry name" value="Porins"/>
    <property type="match status" value="1"/>
</dbReference>
<dbReference type="Pfam" id="PF07715">
    <property type="entry name" value="Plug"/>
    <property type="match status" value="1"/>
</dbReference>
<keyword evidence="16" id="KW-0675">Receptor</keyword>
<dbReference type="EMBL" id="BAAAGA010000003">
    <property type="protein sequence ID" value="GAA0620918.1"/>
    <property type="molecule type" value="Genomic_DNA"/>
</dbReference>
<feature type="signal peptide" evidence="13">
    <location>
        <begin position="1"/>
        <end position="27"/>
    </location>
</feature>
<evidence type="ECO:0000256" key="6">
    <source>
        <dbReference type="ARBA" id="ARBA00023004"/>
    </source>
</evidence>
<keyword evidence="7" id="KW-0406">Ion transport</keyword>
<feature type="domain" description="TonB-dependent receptor-like beta-barrel" evidence="14">
    <location>
        <begin position="349"/>
        <end position="819"/>
    </location>
</feature>
<organism evidence="16 17">
    <name type="scientific">Brevundimonas kwangchunensis</name>
    <dbReference type="NCBI Taxonomy" id="322163"/>
    <lineage>
        <taxon>Bacteria</taxon>
        <taxon>Pseudomonadati</taxon>
        <taxon>Pseudomonadota</taxon>
        <taxon>Alphaproteobacteria</taxon>
        <taxon>Caulobacterales</taxon>
        <taxon>Caulobacteraceae</taxon>
        <taxon>Brevundimonas</taxon>
    </lineage>
</organism>
<dbReference type="PANTHER" id="PTHR32552">
    <property type="entry name" value="FERRICHROME IRON RECEPTOR-RELATED"/>
    <property type="match status" value="1"/>
</dbReference>
<dbReference type="InterPro" id="IPR012910">
    <property type="entry name" value="Plug_dom"/>
</dbReference>
<keyword evidence="8 12" id="KW-0798">TonB box</keyword>
<evidence type="ECO:0000256" key="4">
    <source>
        <dbReference type="ARBA" id="ARBA00022496"/>
    </source>
</evidence>
<keyword evidence="3 11" id="KW-1134">Transmembrane beta strand</keyword>
<dbReference type="PANTHER" id="PTHR32552:SF81">
    <property type="entry name" value="TONB-DEPENDENT OUTER MEMBRANE RECEPTOR"/>
    <property type="match status" value="1"/>
</dbReference>
<evidence type="ECO:0000256" key="13">
    <source>
        <dbReference type="SAM" id="SignalP"/>
    </source>
</evidence>
<dbReference type="Gene3D" id="2.40.170.20">
    <property type="entry name" value="TonB-dependent receptor, beta-barrel domain"/>
    <property type="match status" value="3"/>
</dbReference>
<comment type="caution">
    <text evidence="16">The sequence shown here is derived from an EMBL/GenBank/DDBJ whole genome shotgun (WGS) entry which is preliminary data.</text>
</comment>
<protein>
    <submittedName>
        <fullName evidence="16">TonB-dependent receptor</fullName>
    </submittedName>
</protein>
<evidence type="ECO:0000256" key="5">
    <source>
        <dbReference type="ARBA" id="ARBA00022692"/>
    </source>
</evidence>
<evidence type="ECO:0000256" key="7">
    <source>
        <dbReference type="ARBA" id="ARBA00023065"/>
    </source>
</evidence>
<dbReference type="InterPro" id="IPR000531">
    <property type="entry name" value="Beta-barrel_TonB"/>
</dbReference>
<keyword evidence="17" id="KW-1185">Reference proteome</keyword>
<evidence type="ECO:0000256" key="2">
    <source>
        <dbReference type="ARBA" id="ARBA00022448"/>
    </source>
</evidence>
<keyword evidence="5 11" id="KW-0812">Transmembrane</keyword>
<evidence type="ECO:0000256" key="9">
    <source>
        <dbReference type="ARBA" id="ARBA00023136"/>
    </source>
</evidence>
<evidence type="ECO:0000256" key="1">
    <source>
        <dbReference type="ARBA" id="ARBA00004571"/>
    </source>
</evidence>
<keyword evidence="6" id="KW-0408">Iron</keyword>
<dbReference type="Pfam" id="PF00593">
    <property type="entry name" value="TonB_dep_Rec_b-barrel"/>
    <property type="match status" value="1"/>
</dbReference>
<reference evidence="16 17" key="1">
    <citation type="journal article" date="2019" name="Int. J. Syst. Evol. Microbiol.">
        <title>The Global Catalogue of Microorganisms (GCM) 10K type strain sequencing project: providing services to taxonomists for standard genome sequencing and annotation.</title>
        <authorList>
            <consortium name="The Broad Institute Genomics Platform"/>
            <consortium name="The Broad Institute Genome Sequencing Center for Infectious Disease"/>
            <person name="Wu L."/>
            <person name="Ma J."/>
        </authorList>
    </citation>
    <scope>NUCLEOTIDE SEQUENCE [LARGE SCALE GENOMIC DNA]</scope>
    <source>
        <strain evidence="16 17">JCM 12928</strain>
    </source>
</reference>
<dbReference type="PROSITE" id="PS52016">
    <property type="entry name" value="TONB_DEPENDENT_REC_3"/>
    <property type="match status" value="1"/>
</dbReference>
<sequence>MIHRVQRSSVLLGVSALALTWAGAASAQDAGPSQLDEVIVTAQLREQSATEVPFALTAFDARRLADLGVQDFEELSAFTPGFLVQNQSPNNPGFVMRGITSDSGEATTEPRVSVFQDGVSISKSRGSYVELFDVERIEVAKGPQSTLYGRGALIGAVNVIQNKADLEGISAEARGGVGNLDYRLSELMVNMPVGDTAALRFATRLKSRDGYVDNLLGGPDYNGLNTQAFRLSAAFQPNDRFRFDLIANYQADEAPGTSFKSIAYAPQDPTTGAVLGGRDPWEGAALTPGTNIDGGKPLGLDREVWGVTGIGRVTLSDSLSLTSTTAFRRFDSYEVFDADGISLPLLTAVEDVDGRQWSQEFRLNFDNGGPISAFVGAGYFKEEGSQRTPTEFNERVALAQLAGLLDGTPLARLNTHLPLAAYSNPALINPILGGLGLPAPVIPGIASNLKSSHIEAATNESELESIDLFGDVTWRPTDRLEFAAGVRWTQDDKTTGFSSAVVNGRSVAGGLLAVQQLQGQIAQLVAVGTPAALAQAAQLGAFANGIVGQLATPGAATAPVTAAFPPFGLTFQPTAGNGNLLTQDLEDDGFTWRATARYALSDDSSLYANYARGRRPAVLSAAAPSAPFGAPRFKVVDAEEVDSYEAGFKTTALMDGALSLDGAVYLYDYSNFQTTIQDGTQFITTNAGEARAYGFEGQVFFSPMDTLDLFATYAYSHARFEAGIYDGNRFRLSPDHRASVGLIWSLPIEGGTLEVLPTWSWQSEMFFSDDNDRTDLQTRNFVPDTVVDELQKSYGLLNLRVRFTGEAGDWSVEAFADNLLDEEFIKDAGNTGDSLGMPTFIAGEPRTFGVVIGLKY</sequence>
<dbReference type="RefSeq" id="WP_343792465.1">
    <property type="nucleotide sequence ID" value="NZ_BAAAGA010000003.1"/>
</dbReference>
<comment type="subcellular location">
    <subcellularLocation>
        <location evidence="1 11">Cell outer membrane</location>
        <topology evidence="1 11">Multi-pass membrane protein</topology>
    </subcellularLocation>
</comment>
<feature type="domain" description="TonB-dependent receptor plug" evidence="15">
    <location>
        <begin position="50"/>
        <end position="155"/>
    </location>
</feature>
<keyword evidence="2 11" id="KW-0813">Transport</keyword>
<evidence type="ECO:0000256" key="11">
    <source>
        <dbReference type="PROSITE-ProRule" id="PRU01360"/>
    </source>
</evidence>
<comment type="similarity">
    <text evidence="11 12">Belongs to the TonB-dependent receptor family.</text>
</comment>
<evidence type="ECO:0000259" key="15">
    <source>
        <dbReference type="Pfam" id="PF07715"/>
    </source>
</evidence>
<gene>
    <name evidence="16" type="ORF">GCM10009422_15800</name>
</gene>
<keyword evidence="4" id="KW-0410">Iron transport</keyword>
<evidence type="ECO:0000256" key="3">
    <source>
        <dbReference type="ARBA" id="ARBA00022452"/>
    </source>
</evidence>
<name>A0ABN1GVJ6_9CAUL</name>
<keyword evidence="10 11" id="KW-0998">Cell outer membrane</keyword>
<dbReference type="InterPro" id="IPR036942">
    <property type="entry name" value="Beta-barrel_TonB_sf"/>
</dbReference>
<evidence type="ECO:0000256" key="12">
    <source>
        <dbReference type="RuleBase" id="RU003357"/>
    </source>
</evidence>
<evidence type="ECO:0000256" key="10">
    <source>
        <dbReference type="ARBA" id="ARBA00023237"/>
    </source>
</evidence>
<dbReference type="InterPro" id="IPR039426">
    <property type="entry name" value="TonB-dep_rcpt-like"/>
</dbReference>
<evidence type="ECO:0000313" key="17">
    <source>
        <dbReference type="Proteomes" id="UP001501352"/>
    </source>
</evidence>
<evidence type="ECO:0000259" key="14">
    <source>
        <dbReference type="Pfam" id="PF00593"/>
    </source>
</evidence>
<accession>A0ABN1GVJ6</accession>
<evidence type="ECO:0000313" key="16">
    <source>
        <dbReference type="EMBL" id="GAA0620918.1"/>
    </source>
</evidence>
<keyword evidence="13" id="KW-0732">Signal</keyword>
<dbReference type="Proteomes" id="UP001501352">
    <property type="component" value="Unassembled WGS sequence"/>
</dbReference>
<evidence type="ECO:0000256" key="8">
    <source>
        <dbReference type="ARBA" id="ARBA00023077"/>
    </source>
</evidence>